<name>A0A1D7QLH7_9SPHI</name>
<dbReference type="SUPFAM" id="SSF55797">
    <property type="entry name" value="PR-1-like"/>
    <property type="match status" value="1"/>
</dbReference>
<sequence length="161" mass="17835">MKKYPIIFASALLCILLMQCKKEELTIPEDEVSLVINKINLLRQNGCHCGNEYMPPVPALSLNGDLQNAATGHARDMVQKNYFDHLSPEGGTPAERVLNAGYKGNFRAENLGRGYLLADQVVTAWRNSVSHCRAMMDAKSKEAGVGMDQNYWVVTFGSPMN</sequence>
<protein>
    <recommendedName>
        <fullName evidence="1">SCP domain-containing protein</fullName>
    </recommendedName>
</protein>
<evidence type="ECO:0000313" key="2">
    <source>
        <dbReference type="EMBL" id="AOM79510.1"/>
    </source>
</evidence>
<organism evidence="2 3">
    <name type="scientific">Pedobacter steynii</name>
    <dbReference type="NCBI Taxonomy" id="430522"/>
    <lineage>
        <taxon>Bacteria</taxon>
        <taxon>Pseudomonadati</taxon>
        <taxon>Bacteroidota</taxon>
        <taxon>Sphingobacteriia</taxon>
        <taxon>Sphingobacteriales</taxon>
        <taxon>Sphingobacteriaceae</taxon>
        <taxon>Pedobacter</taxon>
    </lineage>
</organism>
<gene>
    <name evidence="2" type="ORF">BFS30_21525</name>
</gene>
<keyword evidence="3" id="KW-1185">Reference proteome</keyword>
<evidence type="ECO:0000313" key="3">
    <source>
        <dbReference type="Proteomes" id="UP000094313"/>
    </source>
</evidence>
<dbReference type="PANTHER" id="PTHR31157:SF1">
    <property type="entry name" value="SCP DOMAIN-CONTAINING PROTEIN"/>
    <property type="match status" value="1"/>
</dbReference>
<dbReference type="InterPro" id="IPR035940">
    <property type="entry name" value="CAP_sf"/>
</dbReference>
<dbReference type="Pfam" id="PF00188">
    <property type="entry name" value="CAP"/>
    <property type="match status" value="1"/>
</dbReference>
<dbReference type="InterPro" id="IPR014044">
    <property type="entry name" value="CAP_dom"/>
</dbReference>
<reference evidence="2 3" key="1">
    <citation type="submission" date="2016-08" db="EMBL/GenBank/DDBJ databases">
        <authorList>
            <person name="Seilhamer J.J."/>
        </authorList>
    </citation>
    <scope>NUCLEOTIDE SEQUENCE [LARGE SCALE GENOMIC DNA]</scope>
    <source>
        <strain evidence="2 3">DX4</strain>
    </source>
</reference>
<dbReference type="EMBL" id="CP017141">
    <property type="protein sequence ID" value="AOM79510.1"/>
    <property type="molecule type" value="Genomic_DNA"/>
</dbReference>
<dbReference type="KEGG" id="psty:BFS30_21525"/>
<dbReference type="CDD" id="cd05379">
    <property type="entry name" value="CAP_bacterial"/>
    <property type="match status" value="1"/>
</dbReference>
<proteinExistence type="predicted"/>
<accession>A0A1D7QLH7</accession>
<feature type="domain" description="SCP" evidence="1">
    <location>
        <begin position="56"/>
        <end position="150"/>
    </location>
</feature>
<evidence type="ECO:0000259" key="1">
    <source>
        <dbReference type="Pfam" id="PF00188"/>
    </source>
</evidence>
<dbReference type="RefSeq" id="WP_069381172.1">
    <property type="nucleotide sequence ID" value="NZ_CP017141.1"/>
</dbReference>
<dbReference type="OrthoDB" id="982527at2"/>
<dbReference type="PANTHER" id="PTHR31157">
    <property type="entry name" value="SCP DOMAIN-CONTAINING PROTEIN"/>
    <property type="match status" value="1"/>
</dbReference>
<dbReference type="Gene3D" id="3.40.33.10">
    <property type="entry name" value="CAP"/>
    <property type="match status" value="1"/>
</dbReference>
<dbReference type="Proteomes" id="UP000094313">
    <property type="component" value="Chromosome"/>
</dbReference>
<dbReference type="AlphaFoldDB" id="A0A1D7QLH7"/>